<dbReference type="PROSITE" id="PS51480">
    <property type="entry name" value="DHAL"/>
    <property type="match status" value="1"/>
</dbReference>
<reference evidence="2 3" key="1">
    <citation type="submission" date="2018-06" db="EMBL/GenBank/DDBJ databases">
        <title>Extensive metabolic versatility and redundancy in microbially diverse, dynamic hydrothermal sediments.</title>
        <authorList>
            <person name="Dombrowski N."/>
            <person name="Teske A."/>
            <person name="Baker B.J."/>
        </authorList>
    </citation>
    <scope>NUCLEOTIDE SEQUENCE [LARGE SCALE GENOMIC DNA]</scope>
    <source>
        <strain evidence="2">B35_G9</strain>
    </source>
</reference>
<dbReference type="InterPro" id="IPR033470">
    <property type="entry name" value="FakA-like_C"/>
</dbReference>
<dbReference type="Proteomes" id="UP000282321">
    <property type="component" value="Unassembled WGS sequence"/>
</dbReference>
<proteinExistence type="predicted"/>
<dbReference type="InterPro" id="IPR048394">
    <property type="entry name" value="FakA-like_M"/>
</dbReference>
<evidence type="ECO:0000313" key="3">
    <source>
        <dbReference type="Proteomes" id="UP000282321"/>
    </source>
</evidence>
<dbReference type="InterPro" id="IPR004007">
    <property type="entry name" value="DhaL_dom"/>
</dbReference>
<protein>
    <recommendedName>
        <fullName evidence="1">DhaL domain-containing protein</fullName>
    </recommendedName>
</protein>
<dbReference type="Pfam" id="PF13684">
    <property type="entry name" value="FakA-like_C"/>
    <property type="match status" value="1"/>
</dbReference>
<dbReference type="InterPro" id="IPR050270">
    <property type="entry name" value="DegV_domain_contain"/>
</dbReference>
<gene>
    <name evidence="2" type="ORF">DRP44_07005</name>
</gene>
<dbReference type="SMART" id="SM01120">
    <property type="entry name" value="Dak2"/>
    <property type="match status" value="1"/>
</dbReference>
<dbReference type="GO" id="GO:0006071">
    <property type="term" value="P:glycerol metabolic process"/>
    <property type="evidence" value="ECO:0007669"/>
    <property type="project" value="InterPro"/>
</dbReference>
<name>A0A660S5X8_UNCT6</name>
<evidence type="ECO:0000313" key="2">
    <source>
        <dbReference type="EMBL" id="RKX65112.1"/>
    </source>
</evidence>
<dbReference type="GO" id="GO:0004371">
    <property type="term" value="F:glycerone kinase activity"/>
    <property type="evidence" value="ECO:0007669"/>
    <property type="project" value="InterPro"/>
</dbReference>
<feature type="domain" description="DhaL" evidence="1">
    <location>
        <begin position="11"/>
        <end position="199"/>
    </location>
</feature>
<comment type="caution">
    <text evidence="2">The sequence shown here is derived from an EMBL/GenBank/DDBJ whole genome shotgun (WGS) entry which is preliminary data.</text>
</comment>
<dbReference type="PANTHER" id="PTHR33434:SF4">
    <property type="entry name" value="PHOSPHATASE PROTEIN"/>
    <property type="match status" value="1"/>
</dbReference>
<dbReference type="Pfam" id="PF21645">
    <property type="entry name" value="FakA-like_M"/>
    <property type="match status" value="1"/>
</dbReference>
<dbReference type="SUPFAM" id="SSF101473">
    <property type="entry name" value="DhaL-like"/>
    <property type="match status" value="1"/>
</dbReference>
<dbReference type="Pfam" id="PF02734">
    <property type="entry name" value="Dak2"/>
    <property type="match status" value="1"/>
</dbReference>
<organism evidence="2 3">
    <name type="scientific">candidate division TA06 bacterium</name>
    <dbReference type="NCBI Taxonomy" id="2250710"/>
    <lineage>
        <taxon>Bacteria</taxon>
        <taxon>Bacteria division TA06</taxon>
    </lineage>
</organism>
<dbReference type="EMBL" id="QNBC01000110">
    <property type="protein sequence ID" value="RKX65112.1"/>
    <property type="molecule type" value="Genomic_DNA"/>
</dbReference>
<dbReference type="AlphaFoldDB" id="A0A660S5X8"/>
<dbReference type="InterPro" id="IPR036117">
    <property type="entry name" value="DhaL_dom_sf"/>
</dbReference>
<dbReference type="Gene3D" id="1.25.40.340">
    <property type="match status" value="1"/>
</dbReference>
<evidence type="ECO:0000259" key="1">
    <source>
        <dbReference type="PROSITE" id="PS51480"/>
    </source>
</evidence>
<dbReference type="SMART" id="SM01121">
    <property type="entry name" value="Dak1_2"/>
    <property type="match status" value="1"/>
</dbReference>
<accession>A0A660S5X8</accession>
<dbReference type="PANTHER" id="PTHR33434">
    <property type="entry name" value="DEGV DOMAIN-CONTAINING PROTEIN DR_1986-RELATED"/>
    <property type="match status" value="1"/>
</dbReference>
<sequence length="558" mass="63366">MIRQVESINSKLIIEMLKSGLDALYEHKNYVNSLNVFPVPDGDTGSNMYITLKDALEGSNNGNNGSFKKIVNNAIYSSRGNSGTILSMFLKGFLSNLSNKENISTSEFIRAFLMGCKSARECLDKPVEGTIITVMDAAGKRMQEESKRGREFKEILREGLKEAKATLEKTPDILPILKKANVVDAGGQGFVYILQGMNERFVRAYREGTIKKEKNGFGGFDLSGLKVNFNHTLNNLAENIRIKNIGNIYNNLRLPKIANIWKRDIEFKYDVEFIINTTGKEKAITSILRKYGDSIIVVETDVATKVHVHTNEPEKVFDELENKIGGLRNKTVEDMDMQRNSVITKFQKDYQVVVLIKNYGFEEIIRDFNIDYIFHVNNPSVNEIVKLIEIIDNGKILFLVSDKNLEMVVRQALSNAGKEGKVISFRNEVYLLNAIINYNPNDAYEETLNKINIPDNFTSVTITESAKDCIFDGKQLKKGEFIAVTHDNVVASSLNLERCIDDAINFMKTEFSSLATMYVDERYFDHQMLDEVKSQYEQLEFDIYNVGKTNFIMIISVE</sequence>